<dbReference type="AlphaFoldDB" id="A0A7J7UJE5"/>
<evidence type="ECO:0000313" key="3">
    <source>
        <dbReference type="Proteomes" id="UP000585614"/>
    </source>
</evidence>
<protein>
    <submittedName>
        <fullName evidence="2">Uncharacterized protein</fullName>
    </submittedName>
</protein>
<proteinExistence type="predicted"/>
<comment type="caution">
    <text evidence="2">The sequence shown here is derived from an EMBL/GenBank/DDBJ whole genome shotgun (WGS) entry which is preliminary data.</text>
</comment>
<reference evidence="2 3" key="1">
    <citation type="journal article" date="2020" name="Nature">
        <title>Six reference-quality genomes reveal evolution of bat adaptations.</title>
        <authorList>
            <person name="Jebb D."/>
            <person name="Huang Z."/>
            <person name="Pippel M."/>
            <person name="Hughes G.M."/>
            <person name="Lavrichenko K."/>
            <person name="Devanna P."/>
            <person name="Winkler S."/>
            <person name="Jermiin L.S."/>
            <person name="Skirmuntt E.C."/>
            <person name="Katzourakis A."/>
            <person name="Burkitt-Gray L."/>
            <person name="Ray D.A."/>
            <person name="Sullivan K.A.M."/>
            <person name="Roscito J.G."/>
            <person name="Kirilenko B.M."/>
            <person name="Davalos L.M."/>
            <person name="Corthals A.P."/>
            <person name="Power M.L."/>
            <person name="Jones G."/>
            <person name="Ransome R.D."/>
            <person name="Dechmann D.K.N."/>
            <person name="Locatelli A.G."/>
            <person name="Puechmaille S.J."/>
            <person name="Fedrigo O."/>
            <person name="Jarvis E.D."/>
            <person name="Hiller M."/>
            <person name="Vernes S.C."/>
            <person name="Myers E.W."/>
            <person name="Teeling E.C."/>
        </authorList>
    </citation>
    <scope>NUCLEOTIDE SEQUENCE [LARGE SCALE GENOMIC DNA]</scope>
    <source>
        <strain evidence="2">MRhiFer1</strain>
        <tissue evidence="2">Lung</tissue>
    </source>
</reference>
<dbReference type="EMBL" id="JACAGC010000016">
    <property type="protein sequence ID" value="KAF6313005.1"/>
    <property type="molecule type" value="Genomic_DNA"/>
</dbReference>
<evidence type="ECO:0000313" key="2">
    <source>
        <dbReference type="EMBL" id="KAF6313005.1"/>
    </source>
</evidence>
<organism evidence="2 3">
    <name type="scientific">Rhinolophus ferrumequinum</name>
    <name type="common">Greater horseshoe bat</name>
    <dbReference type="NCBI Taxonomy" id="59479"/>
    <lineage>
        <taxon>Eukaryota</taxon>
        <taxon>Metazoa</taxon>
        <taxon>Chordata</taxon>
        <taxon>Craniata</taxon>
        <taxon>Vertebrata</taxon>
        <taxon>Euteleostomi</taxon>
        <taxon>Mammalia</taxon>
        <taxon>Eutheria</taxon>
        <taxon>Laurasiatheria</taxon>
        <taxon>Chiroptera</taxon>
        <taxon>Yinpterochiroptera</taxon>
        <taxon>Rhinolophoidea</taxon>
        <taxon>Rhinolophidae</taxon>
        <taxon>Rhinolophinae</taxon>
        <taxon>Rhinolophus</taxon>
    </lineage>
</organism>
<dbReference type="Proteomes" id="UP000585614">
    <property type="component" value="Unassembled WGS sequence"/>
</dbReference>
<name>A0A7J7UJE5_RHIFE</name>
<accession>A0A7J7UJE5</accession>
<feature type="compositionally biased region" description="Polar residues" evidence="1">
    <location>
        <begin position="88"/>
        <end position="100"/>
    </location>
</feature>
<sequence length="124" mass="13134">MIFIHVNKKQCGHGVVSSTPPALPTWGHPPGDGTGRMSPAENEGLDKTLTGVREAKPAVACGERTGPEGATGNDFPGLHRRLTESSGKHQSSVPKGNTSLAEAKQKELEVYTQNLPEPRGVRPC</sequence>
<gene>
    <name evidence="2" type="ORF">mRhiFer1_008545</name>
</gene>
<feature type="region of interest" description="Disordered" evidence="1">
    <location>
        <begin position="12"/>
        <end position="43"/>
    </location>
</feature>
<evidence type="ECO:0000256" key="1">
    <source>
        <dbReference type="SAM" id="MobiDB-lite"/>
    </source>
</evidence>
<feature type="region of interest" description="Disordered" evidence="1">
    <location>
        <begin position="58"/>
        <end position="124"/>
    </location>
</feature>